<organism evidence="1 2">
    <name type="scientific">Candidatus Methanoperedens nitratireducens</name>
    <dbReference type="NCBI Taxonomy" id="1392998"/>
    <lineage>
        <taxon>Archaea</taxon>
        <taxon>Methanobacteriati</taxon>
        <taxon>Methanobacteriota</taxon>
        <taxon>Stenosarchaea group</taxon>
        <taxon>Methanomicrobia</taxon>
        <taxon>Methanosarcinales</taxon>
        <taxon>ANME-2 cluster</taxon>
        <taxon>Candidatus Methanoperedentaceae</taxon>
        <taxon>Candidatus Methanoperedens</taxon>
    </lineage>
</organism>
<evidence type="ECO:0000313" key="1">
    <source>
        <dbReference type="EMBL" id="KPQ42860.1"/>
    </source>
</evidence>
<dbReference type="EMBL" id="LKCM01000200">
    <property type="protein sequence ID" value="KPQ42860.1"/>
    <property type="molecule type" value="Genomic_DNA"/>
</dbReference>
<dbReference type="AlphaFoldDB" id="A0A0P8AF19"/>
<name>A0A0P8AF19_9EURY</name>
<evidence type="ECO:0000313" key="2">
    <source>
        <dbReference type="Proteomes" id="UP000050360"/>
    </source>
</evidence>
<reference evidence="1 2" key="1">
    <citation type="submission" date="2015-09" db="EMBL/GenBank/DDBJ databases">
        <title>A metagenomics-based metabolic model of nitrate-dependent anaerobic oxidation of methane by Methanoperedens-like archaea.</title>
        <authorList>
            <person name="Arshad A."/>
            <person name="Speth D.R."/>
            <person name="De Graaf R.M."/>
            <person name="Op Den Camp H.J."/>
            <person name="Jetten M.S."/>
            <person name="Welte C.U."/>
        </authorList>
    </citation>
    <scope>NUCLEOTIDE SEQUENCE [LARGE SCALE GENOMIC DNA]</scope>
</reference>
<proteinExistence type="predicted"/>
<accession>A0A0P8AF19</accession>
<gene>
    <name evidence="1" type="ORF">MPEBLZ_02604</name>
</gene>
<dbReference type="Proteomes" id="UP000050360">
    <property type="component" value="Unassembled WGS sequence"/>
</dbReference>
<protein>
    <submittedName>
        <fullName evidence="1">Uncharacterized protein</fullName>
    </submittedName>
</protein>
<comment type="caution">
    <text evidence="1">The sequence shown here is derived from an EMBL/GenBank/DDBJ whole genome shotgun (WGS) entry which is preliminary data.</text>
</comment>
<sequence>MTILDGYKSFLDAEEDPNLKASKKKDGMFFIFRSIEAWKEEKCTEEDIPVKELVLNEFTKNRFIAHP</sequence>